<organism evidence="14 15">
    <name type="scientific">Anaeromyxobacter dehalogenans (strain 2CP-C)</name>
    <dbReference type="NCBI Taxonomy" id="290397"/>
    <lineage>
        <taxon>Bacteria</taxon>
        <taxon>Pseudomonadati</taxon>
        <taxon>Myxococcota</taxon>
        <taxon>Myxococcia</taxon>
        <taxon>Myxococcales</taxon>
        <taxon>Cystobacterineae</taxon>
        <taxon>Anaeromyxobacteraceae</taxon>
        <taxon>Anaeromyxobacter</taxon>
    </lineage>
</organism>
<evidence type="ECO:0000256" key="6">
    <source>
        <dbReference type="ARBA" id="ARBA00022741"/>
    </source>
</evidence>
<dbReference type="PANTHER" id="PTHR43065">
    <property type="entry name" value="SENSOR HISTIDINE KINASE"/>
    <property type="match status" value="1"/>
</dbReference>
<dbReference type="CDD" id="cd00082">
    <property type="entry name" value="HisKA"/>
    <property type="match status" value="1"/>
</dbReference>
<dbReference type="Pfam" id="PF00672">
    <property type="entry name" value="HAMP"/>
    <property type="match status" value="1"/>
</dbReference>
<feature type="domain" description="HAMP" evidence="13">
    <location>
        <begin position="281"/>
        <end position="333"/>
    </location>
</feature>
<keyword evidence="5" id="KW-0808">Transferase</keyword>
<dbReference type="Proteomes" id="UP000001935">
    <property type="component" value="Chromosome"/>
</dbReference>
<dbReference type="InterPro" id="IPR003661">
    <property type="entry name" value="HisK_dim/P_dom"/>
</dbReference>
<evidence type="ECO:0000256" key="7">
    <source>
        <dbReference type="ARBA" id="ARBA00022777"/>
    </source>
</evidence>
<dbReference type="AlphaFoldDB" id="Q2IMP3"/>
<evidence type="ECO:0000256" key="10">
    <source>
        <dbReference type="SAM" id="MobiDB-lite"/>
    </source>
</evidence>
<evidence type="ECO:0000256" key="1">
    <source>
        <dbReference type="ARBA" id="ARBA00000085"/>
    </source>
</evidence>
<protein>
    <recommendedName>
        <fullName evidence="3">histidine kinase</fullName>
        <ecNumber evidence="3">2.7.13.3</ecNumber>
    </recommendedName>
</protein>
<dbReference type="CDD" id="cd00075">
    <property type="entry name" value="HATPase"/>
    <property type="match status" value="1"/>
</dbReference>
<dbReference type="InterPro" id="IPR036890">
    <property type="entry name" value="HATPase_C_sf"/>
</dbReference>
<evidence type="ECO:0000259" key="12">
    <source>
        <dbReference type="PROSITE" id="PS50109"/>
    </source>
</evidence>
<dbReference type="PRINTS" id="PR00344">
    <property type="entry name" value="BCTRLSENSOR"/>
</dbReference>
<evidence type="ECO:0000313" key="14">
    <source>
        <dbReference type="EMBL" id="ABC80077.1"/>
    </source>
</evidence>
<dbReference type="KEGG" id="ade:Adeh_0301"/>
<keyword evidence="11" id="KW-0812">Transmembrane</keyword>
<evidence type="ECO:0000256" key="11">
    <source>
        <dbReference type="SAM" id="Phobius"/>
    </source>
</evidence>
<evidence type="ECO:0000256" key="2">
    <source>
        <dbReference type="ARBA" id="ARBA00004370"/>
    </source>
</evidence>
<gene>
    <name evidence="14" type="ordered locus">Adeh_0301</name>
</gene>
<comment type="catalytic activity">
    <reaction evidence="1">
        <text>ATP + protein L-histidine = ADP + protein N-phospho-L-histidine.</text>
        <dbReference type="EC" id="2.7.13.3"/>
    </reaction>
</comment>
<dbReference type="Pfam" id="PF00512">
    <property type="entry name" value="HisKA"/>
    <property type="match status" value="1"/>
</dbReference>
<name>Q2IMP3_ANADE</name>
<evidence type="ECO:0000256" key="5">
    <source>
        <dbReference type="ARBA" id="ARBA00022679"/>
    </source>
</evidence>
<evidence type="ECO:0000256" key="8">
    <source>
        <dbReference type="ARBA" id="ARBA00022840"/>
    </source>
</evidence>
<sequence length="562" mass="59372">MSPDRVRPITTAWGVPAREGGEVPGIRRLRPGARCRRPLHCDRGGHGCGGRRRPRRPEGCAATAGSDPAGRETSAMMHATGTAKRLALGLGALVLLLAIASAAAIIGSARIHRGIAETMRREEGVRLSLELASAVRDQYAHQAHTIIIGDASHLGFYADARDTVLRLTRALREAADRPEERSLVDRIESESGRLDRIFRDSIVPAVLRGERQSVQEEHGRAQLVVTHIQDLTQELVSRFEAQIAQARAGADQAERRTLAVLVAILVAAPLVAAAVSLAIGRSIAVPVAQLQAGAARIAEGDLETRIEVRGAPELVSLARRWNEMTAALRDHQEQLVRSEKLAGIGRLAAGVAHEINNPLGVILGYAKLLRKKADGTLAEDLAVVEEEALRAKHIVDGLLDLSRPLPPPSEQVDLRALAEDVVARLREARLLDGVSAEVEGAATAPGHAEKLRQVLVNLVRNAGEAAGPGGRVAVRLREREGVAELTVQDSGPGIPAAARGKMFEPFFTTKPGGTGLGLAVSRAIARAHGGELAVAAAAEGGACFALTLPGAVRRRAAGGAKP</sequence>
<dbReference type="eggNOG" id="COG3850">
    <property type="taxonomic scope" value="Bacteria"/>
</dbReference>
<evidence type="ECO:0000256" key="3">
    <source>
        <dbReference type="ARBA" id="ARBA00012438"/>
    </source>
</evidence>
<proteinExistence type="predicted"/>
<reference evidence="14" key="1">
    <citation type="submission" date="2006-01" db="EMBL/GenBank/DDBJ databases">
        <title>Complete sequence of Anaeromyxobacter dehalogenans 2CP-C.</title>
        <authorList>
            <consortium name="US DOE Joint Genome Institute"/>
            <person name="Copeland A."/>
            <person name="Lucas S."/>
            <person name="Lapidus A."/>
            <person name="Barry K."/>
            <person name="Detter J.C."/>
            <person name="Glavina T."/>
            <person name="Hammon N."/>
            <person name="Israni S."/>
            <person name="Pitluck S."/>
            <person name="Brettin T."/>
            <person name="Bruce D."/>
            <person name="Han C."/>
            <person name="Tapia R."/>
            <person name="Gilna P."/>
            <person name="Kiss H."/>
            <person name="Schmutz J."/>
            <person name="Larimer F."/>
            <person name="Land M."/>
            <person name="Kyrpides N."/>
            <person name="Anderson I."/>
            <person name="Sanford R.A."/>
            <person name="Ritalahti K.M."/>
            <person name="Thomas H.S."/>
            <person name="Kirby J.R."/>
            <person name="Zhulin I.B."/>
            <person name="Loeffler F.E."/>
            <person name="Richardson P."/>
        </authorList>
    </citation>
    <scope>NUCLEOTIDE SEQUENCE</scope>
    <source>
        <strain evidence="14">2CP-C</strain>
    </source>
</reference>
<dbReference type="SUPFAM" id="SSF158472">
    <property type="entry name" value="HAMP domain-like"/>
    <property type="match status" value="1"/>
</dbReference>
<keyword evidence="7 14" id="KW-0418">Kinase</keyword>
<dbReference type="PROSITE" id="PS50885">
    <property type="entry name" value="HAMP"/>
    <property type="match status" value="1"/>
</dbReference>
<dbReference type="SMART" id="SM00387">
    <property type="entry name" value="HATPase_c"/>
    <property type="match status" value="1"/>
</dbReference>
<feature type="region of interest" description="Disordered" evidence="10">
    <location>
        <begin position="43"/>
        <end position="72"/>
    </location>
</feature>
<dbReference type="Gene3D" id="1.10.287.130">
    <property type="match status" value="1"/>
</dbReference>
<dbReference type="InterPro" id="IPR036097">
    <property type="entry name" value="HisK_dim/P_sf"/>
</dbReference>
<dbReference type="Gene3D" id="6.10.340.10">
    <property type="match status" value="1"/>
</dbReference>
<evidence type="ECO:0000259" key="13">
    <source>
        <dbReference type="PROSITE" id="PS50885"/>
    </source>
</evidence>
<evidence type="ECO:0000256" key="9">
    <source>
        <dbReference type="ARBA" id="ARBA00023012"/>
    </source>
</evidence>
<dbReference type="InterPro" id="IPR005467">
    <property type="entry name" value="His_kinase_dom"/>
</dbReference>
<dbReference type="GO" id="GO:0016020">
    <property type="term" value="C:membrane"/>
    <property type="evidence" value="ECO:0007669"/>
    <property type="project" value="UniProtKB-SubCell"/>
</dbReference>
<dbReference type="EC" id="2.7.13.3" evidence="3"/>
<dbReference type="SMART" id="SM00388">
    <property type="entry name" value="HisKA"/>
    <property type="match status" value="1"/>
</dbReference>
<accession>Q2IMP3</accession>
<dbReference type="SMART" id="SM00304">
    <property type="entry name" value="HAMP"/>
    <property type="match status" value="1"/>
</dbReference>
<dbReference type="EMBL" id="CP000251">
    <property type="protein sequence ID" value="ABC80077.1"/>
    <property type="molecule type" value="Genomic_DNA"/>
</dbReference>
<feature type="domain" description="Histidine kinase" evidence="12">
    <location>
        <begin position="350"/>
        <end position="552"/>
    </location>
</feature>
<dbReference type="Pfam" id="PF02518">
    <property type="entry name" value="HATPase_c"/>
    <property type="match status" value="1"/>
</dbReference>
<keyword evidence="8" id="KW-0067">ATP-binding</keyword>
<dbReference type="Gene3D" id="3.30.565.10">
    <property type="entry name" value="Histidine kinase-like ATPase, C-terminal domain"/>
    <property type="match status" value="1"/>
</dbReference>
<keyword evidence="4" id="KW-0597">Phosphoprotein</keyword>
<dbReference type="InterPro" id="IPR003594">
    <property type="entry name" value="HATPase_dom"/>
</dbReference>
<comment type="subcellular location">
    <subcellularLocation>
        <location evidence="2">Membrane</location>
    </subcellularLocation>
</comment>
<dbReference type="GO" id="GO:0005524">
    <property type="term" value="F:ATP binding"/>
    <property type="evidence" value="ECO:0007669"/>
    <property type="project" value="UniProtKB-KW"/>
</dbReference>
<feature type="transmembrane region" description="Helical" evidence="11">
    <location>
        <begin position="86"/>
        <end position="111"/>
    </location>
</feature>
<keyword evidence="11" id="KW-0472">Membrane</keyword>
<evidence type="ECO:0000256" key="4">
    <source>
        <dbReference type="ARBA" id="ARBA00022553"/>
    </source>
</evidence>
<dbReference type="InterPro" id="IPR004358">
    <property type="entry name" value="Sig_transdc_His_kin-like_C"/>
</dbReference>
<evidence type="ECO:0000313" key="15">
    <source>
        <dbReference type="Proteomes" id="UP000001935"/>
    </source>
</evidence>
<keyword evidence="11" id="KW-1133">Transmembrane helix</keyword>
<keyword evidence="9" id="KW-0902">Two-component regulatory system</keyword>
<dbReference type="HOGENOM" id="CLU_538245_0_0_7"/>
<dbReference type="InterPro" id="IPR003660">
    <property type="entry name" value="HAMP_dom"/>
</dbReference>
<dbReference type="CDD" id="cd06225">
    <property type="entry name" value="HAMP"/>
    <property type="match status" value="1"/>
</dbReference>
<dbReference type="eggNOG" id="COG4191">
    <property type="taxonomic scope" value="Bacteria"/>
</dbReference>
<feature type="transmembrane region" description="Helical" evidence="11">
    <location>
        <begin position="257"/>
        <end position="279"/>
    </location>
</feature>
<dbReference type="PANTHER" id="PTHR43065:SF10">
    <property type="entry name" value="PEROXIDE STRESS-ACTIVATED HISTIDINE KINASE MAK3"/>
    <property type="match status" value="1"/>
</dbReference>
<dbReference type="STRING" id="290397.Adeh_0301"/>
<keyword evidence="6" id="KW-0547">Nucleotide-binding</keyword>
<dbReference type="SUPFAM" id="SSF47384">
    <property type="entry name" value="Homodimeric domain of signal transducing histidine kinase"/>
    <property type="match status" value="1"/>
</dbReference>
<dbReference type="GO" id="GO:0000155">
    <property type="term" value="F:phosphorelay sensor kinase activity"/>
    <property type="evidence" value="ECO:0007669"/>
    <property type="project" value="InterPro"/>
</dbReference>
<dbReference type="SUPFAM" id="SSF55874">
    <property type="entry name" value="ATPase domain of HSP90 chaperone/DNA topoisomerase II/histidine kinase"/>
    <property type="match status" value="1"/>
</dbReference>
<dbReference type="PROSITE" id="PS50109">
    <property type="entry name" value="HIS_KIN"/>
    <property type="match status" value="1"/>
</dbReference>